<dbReference type="GO" id="GO:0046961">
    <property type="term" value="F:proton-transporting ATPase activity, rotational mechanism"/>
    <property type="evidence" value="ECO:0007669"/>
    <property type="project" value="InterPro"/>
</dbReference>
<protein>
    <recommendedName>
        <fullName evidence="6">ATPase</fullName>
    </recommendedName>
</protein>
<comment type="caution">
    <text evidence="4">The sequence shown here is derived from an EMBL/GenBank/DDBJ whole genome shotgun (WGS) entry which is preliminary data.</text>
</comment>
<evidence type="ECO:0000313" key="4">
    <source>
        <dbReference type="EMBL" id="TCJ17998.1"/>
    </source>
</evidence>
<evidence type="ECO:0000313" key="5">
    <source>
        <dbReference type="Proteomes" id="UP000295443"/>
    </source>
</evidence>
<dbReference type="InterPro" id="IPR036906">
    <property type="entry name" value="ATPase_V1_fsu_sf"/>
</dbReference>
<dbReference type="AlphaFoldDB" id="A0A4R1BL66"/>
<dbReference type="Proteomes" id="UP000295443">
    <property type="component" value="Unassembled WGS sequence"/>
</dbReference>
<evidence type="ECO:0000256" key="3">
    <source>
        <dbReference type="ARBA" id="ARBA00023065"/>
    </source>
</evidence>
<sequence>MSDAARLVMLGSAGLAEGFSLIGAEVHADADPARVEAVLADLWASGDAALVLLEAHLARSEGEWLRRLRNEGGRIVVTELPPLAAPDNYAPVVDEVVQAVLGPEALRCQT</sequence>
<dbReference type="RefSeq" id="WP_131444917.1">
    <property type="nucleotide sequence ID" value="NZ_SJZB01000013.1"/>
</dbReference>
<accession>A0A4R1BL66</accession>
<reference evidence="4 5" key="1">
    <citation type="submission" date="2019-03" db="EMBL/GenBank/DDBJ databases">
        <title>Genome sequence of Thiobacillaceae bacterium LSR1, a sulfur-oxidizing bacterium isolated from freshwater sediment.</title>
        <authorList>
            <person name="Li S."/>
        </authorList>
    </citation>
    <scope>NUCLEOTIDE SEQUENCE [LARGE SCALE GENOMIC DNA]</scope>
    <source>
        <strain evidence="4 5">LSR1</strain>
    </source>
</reference>
<evidence type="ECO:0000256" key="1">
    <source>
        <dbReference type="ARBA" id="ARBA00010148"/>
    </source>
</evidence>
<dbReference type="SUPFAM" id="SSF159468">
    <property type="entry name" value="AtpF-like"/>
    <property type="match status" value="1"/>
</dbReference>
<keyword evidence="3" id="KW-0406">Ion transport</keyword>
<dbReference type="Gene3D" id="3.40.50.10580">
    <property type="entry name" value="ATPase, V1 complex, subunit F"/>
    <property type="match status" value="1"/>
</dbReference>
<dbReference type="Pfam" id="PF01990">
    <property type="entry name" value="ATP-synt_F"/>
    <property type="match status" value="1"/>
</dbReference>
<dbReference type="EMBL" id="SJZB01000013">
    <property type="protein sequence ID" value="TCJ17998.1"/>
    <property type="molecule type" value="Genomic_DNA"/>
</dbReference>
<keyword evidence="2" id="KW-0813">Transport</keyword>
<organism evidence="4 5">
    <name type="scientific">Parasulfuritortus cantonensis</name>
    <dbReference type="NCBI Taxonomy" id="2528202"/>
    <lineage>
        <taxon>Bacteria</taxon>
        <taxon>Pseudomonadati</taxon>
        <taxon>Pseudomonadota</taxon>
        <taxon>Betaproteobacteria</taxon>
        <taxon>Nitrosomonadales</taxon>
        <taxon>Thiobacillaceae</taxon>
        <taxon>Parasulfuritortus</taxon>
    </lineage>
</organism>
<keyword evidence="5" id="KW-1185">Reference proteome</keyword>
<evidence type="ECO:0008006" key="6">
    <source>
        <dbReference type="Google" id="ProtNLM"/>
    </source>
</evidence>
<proteinExistence type="inferred from homology"/>
<evidence type="ECO:0000256" key="2">
    <source>
        <dbReference type="ARBA" id="ARBA00022448"/>
    </source>
</evidence>
<dbReference type="InterPro" id="IPR008218">
    <property type="entry name" value="ATPase_V1-cplx_f_g_su"/>
</dbReference>
<gene>
    <name evidence="4" type="ORF">EZJ19_03580</name>
</gene>
<name>A0A4R1BL66_9PROT</name>
<dbReference type="OrthoDB" id="8563782at2"/>
<comment type="similarity">
    <text evidence="1">Belongs to the V-ATPase F subunit family.</text>
</comment>